<protein>
    <submittedName>
        <fullName evidence="2">Uncharacterized protein</fullName>
    </submittedName>
</protein>
<evidence type="ECO:0000256" key="1">
    <source>
        <dbReference type="SAM" id="MobiDB-lite"/>
    </source>
</evidence>
<feature type="region of interest" description="Disordered" evidence="1">
    <location>
        <begin position="75"/>
        <end position="101"/>
    </location>
</feature>
<dbReference type="EMBL" id="CP041765">
    <property type="protein sequence ID" value="QDQ97088.1"/>
    <property type="molecule type" value="Genomic_DNA"/>
</dbReference>
<gene>
    <name evidence="2" type="ORF">FO059_06780</name>
</gene>
<accession>A0A516X1Y6</accession>
<evidence type="ECO:0000313" key="2">
    <source>
        <dbReference type="EMBL" id="QDQ97088.1"/>
    </source>
</evidence>
<organism evidence="2 3">
    <name type="scientific">Tomitella fengzijianii</name>
    <dbReference type="NCBI Taxonomy" id="2597660"/>
    <lineage>
        <taxon>Bacteria</taxon>
        <taxon>Bacillati</taxon>
        <taxon>Actinomycetota</taxon>
        <taxon>Actinomycetes</taxon>
        <taxon>Mycobacteriales</taxon>
        <taxon>Tomitella</taxon>
    </lineage>
</organism>
<sequence length="281" mass="28404">MRAKKFAGASAAGIASVALVLGGTGVAGALPGAGSLGSLSGSIGGGDQCGTTTVVTPEDLVDLNQDEDERKVSVGTWYTPGDENPATIGESTDDAHGTGVLNFKQSDKGTSLYQASDLKLSDLVVDGAPLPIEYTYTATDGASSDSNTPALQIRVLGASTIDNGNGFATIVWSPQPADGKWGTAAPKADDGTFWVTKNIVNADEETELAKGSPATLAKIVELNPDATILGIGVQQTRDNDSTAVAVDTFTLGCQTTDFEATAPGPFGSLAGLFGSLGLSES</sequence>
<dbReference type="RefSeq" id="WP_143907430.1">
    <property type="nucleotide sequence ID" value="NZ_CP041765.1"/>
</dbReference>
<keyword evidence="3" id="KW-1185">Reference proteome</keyword>
<evidence type="ECO:0000313" key="3">
    <source>
        <dbReference type="Proteomes" id="UP000317344"/>
    </source>
</evidence>
<dbReference type="KEGG" id="toy:FO059_06780"/>
<name>A0A516X1Y6_9ACTN</name>
<dbReference type="Proteomes" id="UP000317344">
    <property type="component" value="Chromosome"/>
</dbReference>
<proteinExistence type="predicted"/>
<dbReference type="AlphaFoldDB" id="A0A516X1Y6"/>
<reference evidence="2 3" key="1">
    <citation type="submission" date="2019-07" db="EMBL/GenBank/DDBJ databases">
        <title>Tomitella cavernea sp. nov., an actinomycete isolated from soil.</title>
        <authorList>
            <person name="Cheng J."/>
        </authorList>
    </citation>
    <scope>NUCLEOTIDE SEQUENCE [LARGE SCALE GENOMIC DNA]</scope>
    <source>
        <strain evidence="2 3">HY188</strain>
    </source>
</reference>
<reference evidence="2 3" key="2">
    <citation type="submission" date="2019-07" db="EMBL/GenBank/DDBJ databases">
        <authorList>
            <person name="Huang Y."/>
        </authorList>
    </citation>
    <scope>NUCLEOTIDE SEQUENCE [LARGE SCALE GENOMIC DNA]</scope>
    <source>
        <strain evidence="2 3">HY188</strain>
    </source>
</reference>